<feature type="transmembrane region" description="Helical" evidence="1">
    <location>
        <begin position="7"/>
        <end position="29"/>
    </location>
</feature>
<protein>
    <recommendedName>
        <fullName evidence="3">NnrS protein involved in response to NO</fullName>
    </recommendedName>
</protein>
<feature type="transmembrane region" description="Helical" evidence="1">
    <location>
        <begin position="329"/>
        <end position="349"/>
    </location>
</feature>
<accession>A0A3B0RN31</accession>
<organism evidence="2">
    <name type="scientific">hydrothermal vent metagenome</name>
    <dbReference type="NCBI Taxonomy" id="652676"/>
    <lineage>
        <taxon>unclassified sequences</taxon>
        <taxon>metagenomes</taxon>
        <taxon>ecological metagenomes</taxon>
    </lineage>
</organism>
<evidence type="ECO:0000256" key="1">
    <source>
        <dbReference type="SAM" id="Phobius"/>
    </source>
</evidence>
<feature type="transmembrane region" description="Helical" evidence="1">
    <location>
        <begin position="232"/>
        <end position="253"/>
    </location>
</feature>
<evidence type="ECO:0008006" key="3">
    <source>
        <dbReference type="Google" id="ProtNLM"/>
    </source>
</evidence>
<proteinExistence type="predicted"/>
<feature type="transmembrane region" description="Helical" evidence="1">
    <location>
        <begin position="66"/>
        <end position="86"/>
    </location>
</feature>
<feature type="transmembrane region" description="Helical" evidence="1">
    <location>
        <begin position="202"/>
        <end position="220"/>
    </location>
</feature>
<keyword evidence="1" id="KW-0472">Membrane</keyword>
<feature type="transmembrane region" description="Helical" evidence="1">
    <location>
        <begin position="119"/>
        <end position="139"/>
    </location>
</feature>
<feature type="transmembrane region" description="Helical" evidence="1">
    <location>
        <begin position="300"/>
        <end position="317"/>
    </location>
</feature>
<gene>
    <name evidence="2" type="ORF">MNBD_ACTINO01-134</name>
</gene>
<feature type="transmembrane region" description="Helical" evidence="1">
    <location>
        <begin position="145"/>
        <end position="163"/>
    </location>
</feature>
<feature type="transmembrane region" description="Helical" evidence="1">
    <location>
        <begin position="92"/>
        <end position="112"/>
    </location>
</feature>
<keyword evidence="1" id="KW-1133">Transmembrane helix</keyword>
<dbReference type="EMBL" id="UOEI01000104">
    <property type="protein sequence ID" value="VAV93507.1"/>
    <property type="molecule type" value="Genomic_DNA"/>
</dbReference>
<feature type="transmembrane region" description="Helical" evidence="1">
    <location>
        <begin position="175"/>
        <end position="196"/>
    </location>
</feature>
<reference evidence="2" key="1">
    <citation type="submission" date="2018-06" db="EMBL/GenBank/DDBJ databases">
        <authorList>
            <person name="Zhirakovskaya E."/>
        </authorList>
    </citation>
    <scope>NUCLEOTIDE SEQUENCE</scope>
</reference>
<evidence type="ECO:0000313" key="2">
    <source>
        <dbReference type="EMBL" id="VAV93507.1"/>
    </source>
</evidence>
<feature type="transmembrane region" description="Helical" evidence="1">
    <location>
        <begin position="265"/>
        <end position="288"/>
    </location>
</feature>
<name>A0A3B0RN31_9ZZZZ</name>
<feature type="transmembrane region" description="Helical" evidence="1">
    <location>
        <begin position="41"/>
        <end position="59"/>
    </location>
</feature>
<dbReference type="AlphaFoldDB" id="A0A3B0RN31"/>
<keyword evidence="1" id="KW-0812">Transmembrane</keyword>
<sequence length="362" mass="37816">MIAPRNLFVPIVGLSIVGGFVVGVWMGLVRIGWPFGSPPPLALHAPLLVLGVLAALIGAERAVAIGAAWAWIGPLASAVAIITMLAGAPREIVGALLALGGLGLVTVFVVVYRTHPGTHVIVMGIGAEALIIAAIVWATGVAVPLIVPLLAAFLVITITGERLELARFGVGRGATAWFIAAVAALGVGSTMSAAGWESGPRVAGIGLIGLALWLGRFDVARRTIRLPDPTRYIATALLAGYVWIAFAGIIWVSRGLVFGQPGYDASVHGIFLGFVMSMVFGHAMIVLPSLTGLSFPWNRMLWFPLGLLHLSLVLRVVGDLVSDFDVRRWGGVLNAIALVSFVLVALYTVAQAAAGRRAAVQR</sequence>